<dbReference type="InterPro" id="IPR045584">
    <property type="entry name" value="Pilin-like"/>
</dbReference>
<keyword evidence="1" id="KW-0812">Transmembrane</keyword>
<keyword evidence="1" id="KW-0472">Membrane</keyword>
<gene>
    <name evidence="2" type="ordered locus">CPF_2560</name>
</gene>
<keyword evidence="3" id="KW-1185">Reference proteome</keyword>
<dbReference type="InterPro" id="IPR012902">
    <property type="entry name" value="N_methyl_site"/>
</dbReference>
<dbReference type="EMBL" id="CP000246">
    <property type="protein sequence ID" value="ABG83232.1"/>
    <property type="molecule type" value="Genomic_DNA"/>
</dbReference>
<dbReference type="PaxDb" id="195103-CPF_2560"/>
<dbReference type="PROSITE" id="PS00409">
    <property type="entry name" value="PROKAR_NTER_METHYL"/>
    <property type="match status" value="1"/>
</dbReference>
<organism evidence="2 3">
    <name type="scientific">Clostridium perfringens (strain ATCC 13124 / DSM 756 / JCM 1290 / NCIMB 6125 / NCTC 8237 / Type A)</name>
    <dbReference type="NCBI Taxonomy" id="195103"/>
    <lineage>
        <taxon>Bacteria</taxon>
        <taxon>Bacillati</taxon>
        <taxon>Bacillota</taxon>
        <taxon>Clostridia</taxon>
        <taxon>Eubacteriales</taxon>
        <taxon>Clostridiaceae</taxon>
        <taxon>Clostridium</taxon>
    </lineage>
</organism>
<dbReference type="SUPFAM" id="SSF54523">
    <property type="entry name" value="Pili subunits"/>
    <property type="match status" value="1"/>
</dbReference>
<dbReference type="AlphaFoldDB" id="A0A0H2YQS8"/>
<sequence>MKNLKLRKRGLSLIELVVALSLIAIILMIVSPFFISNYVTLDKTSNQIDFQREAKSIMNYFTESSMEASKISSIKIDNSKDSIDLTRNSTTVGLGKGDNISITFDNDELDNNIKTTFRLENEVLYYKKDNKEEFQIGQFVKDIEFNALPSGKNFNTANSIEVKIEFDTKNATPYEVSNILTFRNKK</sequence>
<proteinExistence type="predicted"/>
<dbReference type="HOGENOM" id="CLU_1452090_0_0_9"/>
<dbReference type="KEGG" id="cpf:CPF_2560"/>
<dbReference type="Proteomes" id="UP000001823">
    <property type="component" value="Chromosome"/>
</dbReference>
<name>A0A0H2YQS8_CLOP1</name>
<keyword evidence="1" id="KW-1133">Transmembrane helix</keyword>
<feature type="transmembrane region" description="Helical" evidence="1">
    <location>
        <begin position="12"/>
        <end position="35"/>
    </location>
</feature>
<accession>A0A0H2YQS8</accession>
<evidence type="ECO:0000313" key="3">
    <source>
        <dbReference type="Proteomes" id="UP000001823"/>
    </source>
</evidence>
<dbReference type="Gene3D" id="3.30.700.10">
    <property type="entry name" value="Glycoprotein, Type 4 Pilin"/>
    <property type="match status" value="1"/>
</dbReference>
<dbReference type="RefSeq" id="WP_011591096.1">
    <property type="nucleotide sequence ID" value="NC_008261.1"/>
</dbReference>
<protein>
    <submittedName>
        <fullName evidence="2">Prepilin-type N-terminal cleavage/methylation domain protein</fullName>
    </submittedName>
</protein>
<dbReference type="NCBIfam" id="TIGR02532">
    <property type="entry name" value="IV_pilin_GFxxxE"/>
    <property type="match status" value="1"/>
</dbReference>
<dbReference type="STRING" id="195103.CPF_2560"/>
<dbReference type="Pfam" id="PF07963">
    <property type="entry name" value="N_methyl"/>
    <property type="match status" value="1"/>
</dbReference>
<evidence type="ECO:0000256" key="1">
    <source>
        <dbReference type="SAM" id="Phobius"/>
    </source>
</evidence>
<reference evidence="2 3" key="1">
    <citation type="journal article" date="2006" name="Genome Res.">
        <title>Skewed genomic variability in strains of the toxigenic bacterial pathogen, Clostridium perfringens.</title>
        <authorList>
            <person name="Myers G.S."/>
            <person name="Rasko D.A."/>
            <person name="Cheung J.K."/>
            <person name="Ravel J."/>
            <person name="Seshadri R."/>
            <person name="Deboy R.T."/>
            <person name="Ren Q."/>
            <person name="Varga J."/>
            <person name="Awad M.M."/>
            <person name="Brinkac L.M."/>
            <person name="Daugherty S.C."/>
            <person name="Haft D.H."/>
            <person name="Dodson R.J."/>
            <person name="Madupu R."/>
            <person name="Nelson W.C."/>
            <person name="Rosovitz M.J."/>
            <person name="Sullivan S.A."/>
            <person name="Khouri H."/>
            <person name="Dimitrov G.I."/>
            <person name="Watkins K.L."/>
            <person name="Mulligan S."/>
            <person name="Benton J."/>
            <person name="Radune D."/>
            <person name="Fisher D.J."/>
            <person name="Atkins H.S."/>
            <person name="Hiscox T."/>
            <person name="Jost B.H."/>
            <person name="Billington S.J."/>
            <person name="Songer J.G."/>
            <person name="McClane B.A."/>
            <person name="Titball R.W."/>
            <person name="Rood J.I."/>
            <person name="Melville S.B."/>
            <person name="Paulsen I.T."/>
        </authorList>
    </citation>
    <scope>NUCLEOTIDE SEQUENCE [LARGE SCALE GENOMIC DNA]</scope>
    <source>
        <strain evidence="3">ATCC 13124 / DSM 756 / JCM 1290 / NCIMB 6125 / NCTC 8237 / S 107 / Type A</strain>
    </source>
</reference>
<evidence type="ECO:0000313" key="2">
    <source>
        <dbReference type="EMBL" id="ABG83232.1"/>
    </source>
</evidence>